<evidence type="ECO:0000256" key="3">
    <source>
        <dbReference type="ARBA" id="ARBA00023163"/>
    </source>
</evidence>
<dbReference type="InterPro" id="IPR001845">
    <property type="entry name" value="HTH_ArsR_DNA-bd_dom"/>
</dbReference>
<dbReference type="PRINTS" id="PR00778">
    <property type="entry name" value="HTHARSR"/>
</dbReference>
<evidence type="ECO:0000259" key="4">
    <source>
        <dbReference type="PROSITE" id="PS50987"/>
    </source>
</evidence>
<accession>A0A936F0X4</accession>
<feature type="domain" description="HTH arsR-type" evidence="4">
    <location>
        <begin position="23"/>
        <end position="118"/>
    </location>
</feature>
<dbReference type="InterPro" id="IPR011991">
    <property type="entry name" value="ArsR-like_HTH"/>
</dbReference>
<evidence type="ECO:0000313" key="5">
    <source>
        <dbReference type="EMBL" id="MBK8571976.1"/>
    </source>
</evidence>
<organism evidence="5 6">
    <name type="scientific">Candidatus Geothrix odensensis</name>
    <dbReference type="NCBI Taxonomy" id="2954440"/>
    <lineage>
        <taxon>Bacteria</taxon>
        <taxon>Pseudomonadati</taxon>
        <taxon>Acidobacteriota</taxon>
        <taxon>Holophagae</taxon>
        <taxon>Holophagales</taxon>
        <taxon>Holophagaceae</taxon>
        <taxon>Geothrix</taxon>
    </lineage>
</organism>
<dbReference type="Proteomes" id="UP000709959">
    <property type="component" value="Unassembled WGS sequence"/>
</dbReference>
<dbReference type="EMBL" id="JADKCH010000002">
    <property type="protein sequence ID" value="MBK8571976.1"/>
    <property type="molecule type" value="Genomic_DNA"/>
</dbReference>
<dbReference type="PROSITE" id="PS50987">
    <property type="entry name" value="HTH_ARSR_2"/>
    <property type="match status" value="1"/>
</dbReference>
<keyword evidence="3" id="KW-0804">Transcription</keyword>
<evidence type="ECO:0000256" key="2">
    <source>
        <dbReference type="ARBA" id="ARBA00023125"/>
    </source>
</evidence>
<dbReference type="SMART" id="SM00418">
    <property type="entry name" value="HTH_ARSR"/>
    <property type="match status" value="1"/>
</dbReference>
<comment type="caution">
    <text evidence="5">The sequence shown here is derived from an EMBL/GenBank/DDBJ whole genome shotgun (WGS) entry which is preliminary data.</text>
</comment>
<dbReference type="Pfam" id="PF01022">
    <property type="entry name" value="HTH_5"/>
    <property type="match status" value="1"/>
</dbReference>
<name>A0A936F0X4_9BACT</name>
<dbReference type="PANTHER" id="PTHR43132">
    <property type="entry name" value="ARSENICAL RESISTANCE OPERON REPRESSOR ARSR-RELATED"/>
    <property type="match status" value="1"/>
</dbReference>
<dbReference type="InterPro" id="IPR051011">
    <property type="entry name" value="Metal_resp_trans_reg"/>
</dbReference>
<dbReference type="Gene3D" id="1.10.10.10">
    <property type="entry name" value="Winged helix-like DNA-binding domain superfamily/Winged helix DNA-binding domain"/>
    <property type="match status" value="1"/>
</dbReference>
<dbReference type="CDD" id="cd00090">
    <property type="entry name" value="HTH_ARSR"/>
    <property type="match status" value="1"/>
</dbReference>
<keyword evidence="2" id="KW-0238">DNA-binding</keyword>
<dbReference type="AlphaFoldDB" id="A0A936F0X4"/>
<dbReference type="SUPFAM" id="SSF46785">
    <property type="entry name" value="Winged helix' DNA-binding domain"/>
    <property type="match status" value="1"/>
</dbReference>
<proteinExistence type="predicted"/>
<reference evidence="5 6" key="1">
    <citation type="submission" date="2020-10" db="EMBL/GenBank/DDBJ databases">
        <title>Connecting structure to function with the recovery of over 1000 high-quality activated sludge metagenome-assembled genomes encoding full-length rRNA genes using long-read sequencing.</title>
        <authorList>
            <person name="Singleton C.M."/>
            <person name="Petriglieri F."/>
            <person name="Kristensen J.M."/>
            <person name="Kirkegaard R.H."/>
            <person name="Michaelsen T.Y."/>
            <person name="Andersen M.H."/>
            <person name="Karst S.M."/>
            <person name="Dueholm M.S."/>
            <person name="Nielsen P.H."/>
            <person name="Albertsen M."/>
        </authorList>
    </citation>
    <scope>NUCLEOTIDE SEQUENCE [LARGE SCALE GENOMIC DNA]</scope>
    <source>
        <strain evidence="5">OdNE_18-Q3-R46-58_MAXAC.008</strain>
    </source>
</reference>
<keyword evidence="1" id="KW-0805">Transcription regulation</keyword>
<gene>
    <name evidence="5" type="ORF">IPN91_04865</name>
</gene>
<dbReference type="NCBIfam" id="NF033788">
    <property type="entry name" value="HTH_metalloreg"/>
    <property type="match status" value="1"/>
</dbReference>
<dbReference type="InterPro" id="IPR036390">
    <property type="entry name" value="WH_DNA-bd_sf"/>
</dbReference>
<evidence type="ECO:0000256" key="1">
    <source>
        <dbReference type="ARBA" id="ARBA00023015"/>
    </source>
</evidence>
<dbReference type="InterPro" id="IPR036388">
    <property type="entry name" value="WH-like_DNA-bd_sf"/>
</dbReference>
<dbReference type="GO" id="GO:0003700">
    <property type="term" value="F:DNA-binding transcription factor activity"/>
    <property type="evidence" value="ECO:0007669"/>
    <property type="project" value="InterPro"/>
</dbReference>
<dbReference type="GO" id="GO:0003677">
    <property type="term" value="F:DNA binding"/>
    <property type="evidence" value="ECO:0007669"/>
    <property type="project" value="UniProtKB-KW"/>
</dbReference>
<dbReference type="PANTHER" id="PTHR43132:SF6">
    <property type="entry name" value="HTH-TYPE TRANSCRIPTIONAL REPRESSOR CZRA"/>
    <property type="match status" value="1"/>
</dbReference>
<sequence>MAKSPVEFPACPPKAPLTERPLLGVGLAAELAQVFEVLASDTRLRLLHALVLLGDPCMSELAEAVGMKPQAVSNQLRRLVDLGILSTRRHGAHVHYRIVDPCVTKLMYHGLCVNEEAQHQARVNAS</sequence>
<protein>
    <submittedName>
        <fullName evidence="5">Helix-turn-helix transcriptional regulator</fullName>
    </submittedName>
</protein>
<evidence type="ECO:0000313" key="6">
    <source>
        <dbReference type="Proteomes" id="UP000709959"/>
    </source>
</evidence>